<evidence type="ECO:0000256" key="2">
    <source>
        <dbReference type="ARBA" id="ARBA00022448"/>
    </source>
</evidence>
<keyword evidence="7" id="KW-0378">Hydrolase</keyword>
<dbReference type="HAMAP" id="MF_01416">
    <property type="entry name" value="ATP_synth_delta_bact"/>
    <property type="match status" value="1"/>
</dbReference>
<reference evidence="7" key="1">
    <citation type="submission" date="2018-06" db="EMBL/GenBank/DDBJ databases">
        <authorList>
            <person name="Zhirakovskaya E."/>
        </authorList>
    </citation>
    <scope>NUCLEOTIDE SEQUENCE</scope>
</reference>
<dbReference type="AlphaFoldDB" id="A0A3B0YRT3"/>
<evidence type="ECO:0000256" key="6">
    <source>
        <dbReference type="ARBA" id="ARBA00023310"/>
    </source>
</evidence>
<evidence type="ECO:0000256" key="5">
    <source>
        <dbReference type="ARBA" id="ARBA00023136"/>
    </source>
</evidence>
<evidence type="ECO:0000256" key="3">
    <source>
        <dbReference type="ARBA" id="ARBA00022781"/>
    </source>
</evidence>
<dbReference type="GO" id="GO:0016787">
    <property type="term" value="F:hydrolase activity"/>
    <property type="evidence" value="ECO:0007669"/>
    <property type="project" value="UniProtKB-KW"/>
</dbReference>
<keyword evidence="4" id="KW-0406">Ion transport</keyword>
<accession>A0A3B0YRT3</accession>
<sequence>MVESSTQGTENIGGEAALARPYARAVFELAKSQDELQKWSDTLALMAAVVSNDTLAGLLDNPQLTRSGAGDLVVRACGGDIADGGSNLLTMLAENDRLSQLPMIAALYHQFRDEAEGTVEAEVISAQPLSEAQKNAIAGALKQRLGRDVQLNCSVNEDLVGGAVIRTGDLVIDGSAVEHLRQLSSALVH</sequence>
<protein>
    <submittedName>
        <fullName evidence="7">ATP synthase delta chain</fullName>
        <ecNumber evidence="7">3.6.3.14</ecNumber>
    </submittedName>
</protein>
<name>A0A3B0YRT3_9ZZZZ</name>
<dbReference type="InterPro" id="IPR026015">
    <property type="entry name" value="ATP_synth_OSCP/delta_N_sf"/>
</dbReference>
<dbReference type="EMBL" id="UOFK01000188">
    <property type="protein sequence ID" value="VAW79420.1"/>
    <property type="molecule type" value="Genomic_DNA"/>
</dbReference>
<comment type="subcellular location">
    <subcellularLocation>
        <location evidence="1">Membrane</location>
    </subcellularLocation>
</comment>
<dbReference type="NCBIfam" id="TIGR01145">
    <property type="entry name" value="ATP_synt_delta"/>
    <property type="match status" value="1"/>
</dbReference>
<dbReference type="Gene3D" id="1.10.520.20">
    <property type="entry name" value="N-terminal domain of the delta subunit of the F1F0-ATP synthase"/>
    <property type="match status" value="1"/>
</dbReference>
<dbReference type="GO" id="GO:0046933">
    <property type="term" value="F:proton-transporting ATP synthase activity, rotational mechanism"/>
    <property type="evidence" value="ECO:0007669"/>
    <property type="project" value="InterPro"/>
</dbReference>
<gene>
    <name evidence="7" type="ORF">MNBD_GAMMA13-882</name>
</gene>
<dbReference type="InterPro" id="IPR000711">
    <property type="entry name" value="ATPase_OSCP/dsu"/>
</dbReference>
<dbReference type="Pfam" id="PF00213">
    <property type="entry name" value="OSCP"/>
    <property type="match status" value="1"/>
</dbReference>
<dbReference type="GO" id="GO:0016020">
    <property type="term" value="C:membrane"/>
    <property type="evidence" value="ECO:0007669"/>
    <property type="project" value="UniProtKB-SubCell"/>
</dbReference>
<dbReference type="InterPro" id="IPR020781">
    <property type="entry name" value="ATPase_OSCP/d_CS"/>
</dbReference>
<dbReference type="EC" id="3.6.3.14" evidence="7"/>
<dbReference type="PRINTS" id="PR00125">
    <property type="entry name" value="ATPASEDELTA"/>
</dbReference>
<dbReference type="PROSITE" id="PS00389">
    <property type="entry name" value="ATPASE_DELTA"/>
    <property type="match status" value="1"/>
</dbReference>
<proteinExistence type="inferred from homology"/>
<evidence type="ECO:0000256" key="1">
    <source>
        <dbReference type="ARBA" id="ARBA00004370"/>
    </source>
</evidence>
<keyword evidence="6" id="KW-0066">ATP synthesis</keyword>
<dbReference type="NCBIfam" id="NF004402">
    <property type="entry name" value="PRK05758.2-2"/>
    <property type="match status" value="1"/>
</dbReference>
<evidence type="ECO:0000313" key="7">
    <source>
        <dbReference type="EMBL" id="VAW79420.1"/>
    </source>
</evidence>
<dbReference type="SUPFAM" id="SSF47928">
    <property type="entry name" value="N-terminal domain of the delta subunit of the F1F0-ATP synthase"/>
    <property type="match status" value="1"/>
</dbReference>
<organism evidence="7">
    <name type="scientific">hydrothermal vent metagenome</name>
    <dbReference type="NCBI Taxonomy" id="652676"/>
    <lineage>
        <taxon>unclassified sequences</taxon>
        <taxon>metagenomes</taxon>
        <taxon>ecological metagenomes</taxon>
    </lineage>
</organism>
<keyword evidence="3" id="KW-0375">Hydrogen ion transport</keyword>
<evidence type="ECO:0000256" key="4">
    <source>
        <dbReference type="ARBA" id="ARBA00023065"/>
    </source>
</evidence>
<keyword evidence="5" id="KW-0472">Membrane</keyword>
<keyword evidence="2" id="KW-0813">Transport</keyword>
<dbReference type="PANTHER" id="PTHR11910">
    <property type="entry name" value="ATP SYNTHASE DELTA CHAIN"/>
    <property type="match status" value="1"/>
</dbReference>